<comment type="caution">
    <text evidence="8">The sequence shown here is derived from an EMBL/GenBank/DDBJ whole genome shotgun (WGS) entry which is preliminary data.</text>
</comment>
<sequence>MYRGDEKGKMKGAEEMLRMMMIKENVSYLHQNHQYDHQTMMGFSPSGSSSSFSGTGFGLYGDDSVDSWNVFDHQNINQGEGGVVDITNTTSGWSNMLFHEQNFDKHVDIGDLSKRFNYGVNINGTGNFGHDLCDFQKSGELLGGQKNYLYDSMGSFCSSNKLPVNPLYNDLCFQKEQIDYTNLCNMNRPSSNVSLGYSEQCGFNDVGVDSSLFSSLHGINPSRMGLNSECDCSILKQQRAKSIPTTNIVNHPLSPLPYSRSHESEDSFIIQGECLKYASEQRSLKGHKKKSRNEIKMERLQEKKPARNSSLLHNGLGDTEFQVRGVSKNGLASRDDASLTRSEPNYVYLAAKDQLGCRYLQRIFDEGTSEDVQIIFNGIIHNIFELMKDPFGNYLVQKLLTVCSDEQRMQFVLMVTDNPGELVKTSRTTHGTRVVQKLIETMKTRLEISLVIRALQPGILNLMMDVNGNHVVQRCLHCLSKDHNKLIFDVAAKHCIDIATHRYGCCVLNKCITYSTGKQREKLLVGICSNGLKLAQDPFGNYVVQFIIELKIASAAAMLLSQFDGHYVYLSRQKFGSHVVEKFLKCVEESRSRIINELVSEPHFDQLLQDPFANYVIQSALGVTKVDDSWTYKLELASTRIRSSFAASSCEASHASPAHESILQEDLLSATIKKVMLQATVKCCCSLTIYYLLYLGTRCGMYLIYDPIKVITSISDCCMSCKILVDASLYHAVCLLAQTLGCVRL</sequence>
<evidence type="ECO:0000256" key="3">
    <source>
        <dbReference type="ARBA" id="ARBA00022884"/>
    </source>
</evidence>
<feature type="compositionally biased region" description="Basic and acidic residues" evidence="6">
    <location>
        <begin position="292"/>
        <end position="305"/>
    </location>
</feature>
<dbReference type="InterPro" id="IPR011989">
    <property type="entry name" value="ARM-like"/>
</dbReference>
<dbReference type="Pfam" id="PF00806">
    <property type="entry name" value="PUF"/>
    <property type="match status" value="6"/>
</dbReference>
<dbReference type="InterPro" id="IPR033133">
    <property type="entry name" value="PUM-HD"/>
</dbReference>
<keyword evidence="9" id="KW-1185">Reference proteome</keyword>
<dbReference type="AlphaFoldDB" id="A0A314L0I6"/>
<evidence type="ECO:0000313" key="8">
    <source>
        <dbReference type="EMBL" id="OIT35063.1"/>
    </source>
</evidence>
<dbReference type="FunFam" id="1.25.10.10:FF:000237">
    <property type="entry name" value="Pumilio homolog 9"/>
    <property type="match status" value="1"/>
</dbReference>
<dbReference type="InterPro" id="IPR001313">
    <property type="entry name" value="Pumilio_RNA-bd_rpt"/>
</dbReference>
<dbReference type="GO" id="GO:0006417">
    <property type="term" value="P:regulation of translation"/>
    <property type="evidence" value="ECO:0007669"/>
    <property type="project" value="UniProtKB-KW"/>
</dbReference>
<evidence type="ECO:0000256" key="4">
    <source>
        <dbReference type="ARBA" id="ARBA00058490"/>
    </source>
</evidence>
<name>A0A314L0I6_NICAT</name>
<evidence type="ECO:0000256" key="6">
    <source>
        <dbReference type="SAM" id="MobiDB-lite"/>
    </source>
</evidence>
<dbReference type="SUPFAM" id="SSF48371">
    <property type="entry name" value="ARM repeat"/>
    <property type="match status" value="1"/>
</dbReference>
<dbReference type="EMBL" id="MJEQ01000615">
    <property type="protein sequence ID" value="OIT35063.1"/>
    <property type="molecule type" value="Genomic_DNA"/>
</dbReference>
<reference evidence="8" key="1">
    <citation type="submission" date="2016-11" db="EMBL/GenBank/DDBJ databases">
        <title>The genome of Nicotiana attenuata.</title>
        <authorList>
            <person name="Xu S."/>
            <person name="Brockmoeller T."/>
            <person name="Gaquerel E."/>
            <person name="Navarro A."/>
            <person name="Kuhl H."/>
            <person name="Gase K."/>
            <person name="Ling Z."/>
            <person name="Zhou W."/>
            <person name="Kreitzer C."/>
            <person name="Stanke M."/>
            <person name="Tang H."/>
            <person name="Lyons E."/>
            <person name="Pandey P."/>
            <person name="Pandey S.P."/>
            <person name="Timmermann B."/>
            <person name="Baldwin I.T."/>
        </authorList>
    </citation>
    <scope>NUCLEOTIDE SEQUENCE [LARGE SCALE GENOMIC DNA]</scope>
    <source>
        <strain evidence="8">UT</strain>
    </source>
</reference>
<dbReference type="InterPro" id="IPR016024">
    <property type="entry name" value="ARM-type_fold"/>
</dbReference>
<dbReference type="PANTHER" id="PTHR12537:SF13">
    <property type="entry name" value="PUMILIO HOMOLOGY DOMAIN FAMILY MEMBER 4"/>
    <property type="match status" value="1"/>
</dbReference>
<organism evidence="8 9">
    <name type="scientific">Nicotiana attenuata</name>
    <name type="common">Coyote tobacco</name>
    <dbReference type="NCBI Taxonomy" id="49451"/>
    <lineage>
        <taxon>Eukaryota</taxon>
        <taxon>Viridiplantae</taxon>
        <taxon>Streptophyta</taxon>
        <taxon>Embryophyta</taxon>
        <taxon>Tracheophyta</taxon>
        <taxon>Spermatophyta</taxon>
        <taxon>Magnoliopsida</taxon>
        <taxon>eudicotyledons</taxon>
        <taxon>Gunneridae</taxon>
        <taxon>Pentapetalae</taxon>
        <taxon>asterids</taxon>
        <taxon>lamiids</taxon>
        <taxon>Solanales</taxon>
        <taxon>Solanaceae</taxon>
        <taxon>Nicotianoideae</taxon>
        <taxon>Nicotianeae</taxon>
        <taxon>Nicotiana</taxon>
    </lineage>
</organism>
<dbReference type="InterPro" id="IPR033712">
    <property type="entry name" value="Pumilio_RNA-bd"/>
</dbReference>
<feature type="repeat" description="Pumilio" evidence="5">
    <location>
        <begin position="378"/>
        <end position="414"/>
    </location>
</feature>
<feature type="repeat" description="Pumilio" evidence="5">
    <location>
        <begin position="454"/>
        <end position="489"/>
    </location>
</feature>
<keyword evidence="3" id="KW-0694">RNA-binding</keyword>
<evidence type="ECO:0000256" key="2">
    <source>
        <dbReference type="ARBA" id="ARBA00022845"/>
    </source>
</evidence>
<evidence type="ECO:0000259" key="7">
    <source>
        <dbReference type="PROSITE" id="PS50303"/>
    </source>
</evidence>
<dbReference type="GO" id="GO:0005737">
    <property type="term" value="C:cytoplasm"/>
    <property type="evidence" value="ECO:0007669"/>
    <property type="project" value="TreeGrafter"/>
</dbReference>
<dbReference type="PROSITE" id="PS50302">
    <property type="entry name" value="PUM"/>
    <property type="match status" value="5"/>
</dbReference>
<feature type="repeat" description="Pumilio" evidence="5">
    <location>
        <begin position="562"/>
        <end position="600"/>
    </location>
</feature>
<accession>A0A314L0I6</accession>
<dbReference type="GO" id="GO:0003729">
    <property type="term" value="F:mRNA binding"/>
    <property type="evidence" value="ECO:0007669"/>
    <property type="project" value="TreeGrafter"/>
</dbReference>
<dbReference type="Gramene" id="OIT35063">
    <property type="protein sequence ID" value="OIT35063"/>
    <property type="gene ID" value="A4A49_17206"/>
</dbReference>
<dbReference type="Proteomes" id="UP000187609">
    <property type="component" value="Unassembled WGS sequence"/>
</dbReference>
<dbReference type="PROSITE" id="PS50303">
    <property type="entry name" value="PUM_HD"/>
    <property type="match status" value="1"/>
</dbReference>
<comment type="function">
    <text evidence="4">Sequence-specific RNA-binding protein that regulates translation and mRNA stability by binding the 3'-UTR of target mRNAs.</text>
</comment>
<evidence type="ECO:0000313" key="9">
    <source>
        <dbReference type="Proteomes" id="UP000187609"/>
    </source>
</evidence>
<proteinExistence type="predicted"/>
<keyword evidence="1" id="KW-0677">Repeat</keyword>
<gene>
    <name evidence="8" type="primary">APUM7</name>
    <name evidence="8" type="ORF">A4A49_17206</name>
</gene>
<feature type="repeat" description="Pumilio" evidence="5">
    <location>
        <begin position="338"/>
        <end position="377"/>
    </location>
</feature>
<feature type="region of interest" description="Disordered" evidence="6">
    <location>
        <begin position="283"/>
        <end position="314"/>
    </location>
</feature>
<dbReference type="Gene3D" id="1.25.10.10">
    <property type="entry name" value="Leucine-rich Repeat Variant"/>
    <property type="match status" value="1"/>
</dbReference>
<evidence type="ECO:0000256" key="5">
    <source>
        <dbReference type="PROSITE-ProRule" id="PRU00317"/>
    </source>
</evidence>
<dbReference type="CDD" id="cd07920">
    <property type="entry name" value="Pumilio"/>
    <property type="match status" value="1"/>
</dbReference>
<evidence type="ECO:0000256" key="1">
    <source>
        <dbReference type="ARBA" id="ARBA00022737"/>
    </source>
</evidence>
<dbReference type="PANTHER" id="PTHR12537">
    <property type="entry name" value="RNA BINDING PROTEIN PUMILIO-RELATED"/>
    <property type="match status" value="1"/>
</dbReference>
<dbReference type="Pfam" id="PF22493">
    <property type="entry name" value="PUF_NOP9"/>
    <property type="match status" value="1"/>
</dbReference>
<feature type="domain" description="PUM-HD" evidence="7">
    <location>
        <begin position="318"/>
        <end position="666"/>
    </location>
</feature>
<protein>
    <submittedName>
        <fullName evidence="8">Pumilio -like 7, chloroplastic</fullName>
    </submittedName>
</protein>
<feature type="repeat" description="Pumilio" evidence="5">
    <location>
        <begin position="522"/>
        <end position="561"/>
    </location>
</feature>
<keyword evidence="2" id="KW-0810">Translation regulation</keyword>
<dbReference type="SMART" id="SM00025">
    <property type="entry name" value="Pumilio"/>
    <property type="match status" value="8"/>
</dbReference>
<dbReference type="SMR" id="A0A314L0I6"/>